<protein>
    <submittedName>
        <fullName evidence="2">Uncharacterized protein</fullName>
    </submittedName>
</protein>
<accession>A0A4Q8AHR9</accession>
<gene>
    <name evidence="2" type="ORF">EV379_0249</name>
</gene>
<sequence>MTNSRWARFTRGWVVAAFSVFVAALSHSFAGGSTPSWLALALALAFASMLSIALSGGRARPASARSTGRAALIGTVFSVAGSQVIFHGLFSLLGTLPAQGTVVQAAALGTHSGHQLSPVQIATQLAAIAPQGTALPSGTHHDAWMLVGHTIAGLLTIAALLHGEQALRGLARTAGLALRGLAVRSIVITPITDAAPQRPASTVWIPRPLDVVHAALRHRGPPLTAAA</sequence>
<feature type="transmembrane region" description="Helical" evidence="1">
    <location>
        <begin position="143"/>
        <end position="162"/>
    </location>
</feature>
<comment type="caution">
    <text evidence="2">The sequence shown here is derived from an EMBL/GenBank/DDBJ whole genome shotgun (WGS) entry which is preliminary data.</text>
</comment>
<reference evidence="2 3" key="1">
    <citation type="submission" date="2019-02" db="EMBL/GenBank/DDBJ databases">
        <title>Sequencing the genomes of 1000 actinobacteria strains.</title>
        <authorList>
            <person name="Klenk H.-P."/>
        </authorList>
    </citation>
    <scope>NUCLEOTIDE SEQUENCE [LARGE SCALE GENOMIC DNA]</scope>
    <source>
        <strain evidence="2 3">DSM 18319</strain>
    </source>
</reference>
<feature type="transmembrane region" description="Helical" evidence="1">
    <location>
        <begin position="12"/>
        <end position="30"/>
    </location>
</feature>
<keyword evidence="1" id="KW-0812">Transmembrane</keyword>
<evidence type="ECO:0000313" key="2">
    <source>
        <dbReference type="EMBL" id="RZU63960.1"/>
    </source>
</evidence>
<evidence type="ECO:0000313" key="3">
    <source>
        <dbReference type="Proteomes" id="UP000291483"/>
    </source>
</evidence>
<dbReference type="AlphaFoldDB" id="A0A4Q8AHR9"/>
<proteinExistence type="predicted"/>
<dbReference type="OrthoDB" id="5125396at2"/>
<feature type="transmembrane region" description="Helical" evidence="1">
    <location>
        <begin position="69"/>
        <end position="90"/>
    </location>
</feature>
<dbReference type="RefSeq" id="WP_130504553.1">
    <property type="nucleotide sequence ID" value="NZ_SHLC01000001.1"/>
</dbReference>
<evidence type="ECO:0000256" key="1">
    <source>
        <dbReference type="SAM" id="Phobius"/>
    </source>
</evidence>
<keyword evidence="3" id="KW-1185">Reference proteome</keyword>
<organism evidence="2 3">
    <name type="scientific">Microterricola gilva</name>
    <dbReference type="NCBI Taxonomy" id="393267"/>
    <lineage>
        <taxon>Bacteria</taxon>
        <taxon>Bacillati</taxon>
        <taxon>Actinomycetota</taxon>
        <taxon>Actinomycetes</taxon>
        <taxon>Micrococcales</taxon>
        <taxon>Microbacteriaceae</taxon>
        <taxon>Microterricola</taxon>
    </lineage>
</organism>
<feature type="transmembrane region" description="Helical" evidence="1">
    <location>
        <begin position="36"/>
        <end position="57"/>
    </location>
</feature>
<name>A0A4Q8AHR9_9MICO</name>
<keyword evidence="1" id="KW-0472">Membrane</keyword>
<keyword evidence="1" id="KW-1133">Transmembrane helix</keyword>
<dbReference type="Proteomes" id="UP000291483">
    <property type="component" value="Unassembled WGS sequence"/>
</dbReference>
<dbReference type="EMBL" id="SHLC01000001">
    <property type="protein sequence ID" value="RZU63960.1"/>
    <property type="molecule type" value="Genomic_DNA"/>
</dbReference>